<dbReference type="EMBL" id="JAIHOM010000036">
    <property type="protein sequence ID" value="MCW6036444.1"/>
    <property type="molecule type" value="Genomic_DNA"/>
</dbReference>
<protein>
    <submittedName>
        <fullName evidence="1">Uncharacterized protein</fullName>
    </submittedName>
</protein>
<sequence>MPTVSSVKTSDRADSVQLKNLMKAYQTEQQLKYLHLQAEVEVLLQQLQALSRQQSASKVS</sequence>
<dbReference type="Proteomes" id="UP001526426">
    <property type="component" value="Unassembled WGS sequence"/>
</dbReference>
<evidence type="ECO:0000313" key="2">
    <source>
        <dbReference type="Proteomes" id="UP001526426"/>
    </source>
</evidence>
<evidence type="ECO:0000313" key="1">
    <source>
        <dbReference type="EMBL" id="MCW6036444.1"/>
    </source>
</evidence>
<dbReference type="RefSeq" id="WP_265264204.1">
    <property type="nucleotide sequence ID" value="NZ_JAIHOM010000036.1"/>
</dbReference>
<name>A0ABT3L5R2_9CYAN</name>
<organism evidence="1 2">
    <name type="scientific">Spirulina subsalsa FACHB-351</name>
    <dbReference type="NCBI Taxonomy" id="234711"/>
    <lineage>
        <taxon>Bacteria</taxon>
        <taxon>Bacillati</taxon>
        <taxon>Cyanobacteriota</taxon>
        <taxon>Cyanophyceae</taxon>
        <taxon>Spirulinales</taxon>
        <taxon>Spirulinaceae</taxon>
        <taxon>Spirulina</taxon>
    </lineage>
</organism>
<keyword evidence="2" id="KW-1185">Reference proteome</keyword>
<proteinExistence type="predicted"/>
<comment type="caution">
    <text evidence="1">The sequence shown here is derived from an EMBL/GenBank/DDBJ whole genome shotgun (WGS) entry which is preliminary data.</text>
</comment>
<reference evidence="1 2" key="1">
    <citation type="submission" date="2021-08" db="EMBL/GenBank/DDBJ databases">
        <title>Draft genome sequence of Spirulina subsalsa with high tolerance to salinity and hype-accumulation of phycocyanin.</title>
        <authorList>
            <person name="Pei H."/>
            <person name="Jiang L."/>
        </authorList>
    </citation>
    <scope>NUCLEOTIDE SEQUENCE [LARGE SCALE GENOMIC DNA]</scope>
    <source>
        <strain evidence="1 2">FACHB-351</strain>
    </source>
</reference>
<accession>A0ABT3L5R2</accession>
<gene>
    <name evidence="1" type="ORF">K4A83_09195</name>
</gene>